<dbReference type="Gene3D" id="2.40.30.110">
    <property type="entry name" value="Aminomethyltransferase beta-barrel domains"/>
    <property type="match status" value="1"/>
</dbReference>
<dbReference type="Gene3D" id="4.10.1250.10">
    <property type="entry name" value="Aminomethyltransferase fragment"/>
    <property type="match status" value="1"/>
</dbReference>
<dbReference type="FunFam" id="2.40.30.110:FF:000003">
    <property type="entry name" value="Aminomethyltransferase"/>
    <property type="match status" value="1"/>
</dbReference>
<dbReference type="InterPro" id="IPR022903">
    <property type="entry name" value="GcvT_bac"/>
</dbReference>
<dbReference type="Gene3D" id="3.30.1360.120">
    <property type="entry name" value="Probable tRNA modification gtpase trme, domain 1"/>
    <property type="match status" value="1"/>
</dbReference>
<gene>
    <name evidence="7 11" type="primary">gcvT</name>
    <name evidence="11" type="ORF">LO744_12220</name>
</gene>
<dbReference type="SUPFAM" id="SSF103025">
    <property type="entry name" value="Folate-binding domain"/>
    <property type="match status" value="1"/>
</dbReference>
<dbReference type="InterPro" id="IPR006222">
    <property type="entry name" value="GCVT_N"/>
</dbReference>
<keyword evidence="3 7" id="KW-0032">Aminotransferase</keyword>
<dbReference type="AlphaFoldDB" id="A0A9Q3V2H4"/>
<evidence type="ECO:0000256" key="2">
    <source>
        <dbReference type="ARBA" id="ARBA00012616"/>
    </source>
</evidence>
<keyword evidence="12" id="KW-1185">Reference proteome</keyword>
<sequence length="366" mass="40470">MERVKIKKTPFNAVHHLLGAKMVDFAGYEMPVQYKGINHEHEIVRNKVGVFDVSHMGEILIQGKEALSLIQKITSNDASKLFPGKVQYSCMPNDTGGIIDDLLVYMISQDDYLLVINASNTEKDLSWIQGQNSFDAQVSNISDSISLLAVQGPKAEQVLQKLTDINLKDMEYYTFTIGELAHIPNALLSATGYTGAGGFEIYVENRYAAHIWEALFEAGKEEGIEPIGLGARDTLRLEMGYCLYGNDIDDYTSPLEAGLGWITKFNKDFVHSGFLKIQKEKGVSKKLVGFEMEDKGIPRHGYEILNGNHEIIGTVTSGTMSPTLKKAIGMGYISVENSAVGNKIFINIRNKPTKAIIVALPFINVK</sequence>
<evidence type="ECO:0000256" key="3">
    <source>
        <dbReference type="ARBA" id="ARBA00022576"/>
    </source>
</evidence>
<comment type="catalytic activity">
    <reaction evidence="6 7">
        <text>N(6)-[(R)-S(8)-aminomethyldihydrolipoyl]-L-lysyl-[protein] + (6S)-5,6,7,8-tetrahydrofolate = N(6)-[(R)-dihydrolipoyl]-L-lysyl-[protein] + (6R)-5,10-methylene-5,6,7,8-tetrahydrofolate + NH4(+)</text>
        <dbReference type="Rhea" id="RHEA:16945"/>
        <dbReference type="Rhea" id="RHEA-COMP:10475"/>
        <dbReference type="Rhea" id="RHEA-COMP:10492"/>
        <dbReference type="ChEBI" id="CHEBI:15636"/>
        <dbReference type="ChEBI" id="CHEBI:28938"/>
        <dbReference type="ChEBI" id="CHEBI:57453"/>
        <dbReference type="ChEBI" id="CHEBI:83100"/>
        <dbReference type="ChEBI" id="CHEBI:83143"/>
        <dbReference type="EC" id="2.1.2.10"/>
    </reaction>
</comment>
<keyword evidence="4 7" id="KW-0808">Transferase</keyword>
<dbReference type="PANTHER" id="PTHR43757">
    <property type="entry name" value="AMINOMETHYLTRANSFERASE"/>
    <property type="match status" value="1"/>
</dbReference>
<dbReference type="InterPro" id="IPR029043">
    <property type="entry name" value="GcvT/YgfZ_C"/>
</dbReference>
<evidence type="ECO:0000256" key="5">
    <source>
        <dbReference type="ARBA" id="ARBA00031395"/>
    </source>
</evidence>
<name>A0A9Q3V2H4_9FLAO</name>
<dbReference type="InterPro" id="IPR013977">
    <property type="entry name" value="GcvT_C"/>
</dbReference>
<dbReference type="InterPro" id="IPR027266">
    <property type="entry name" value="TrmE/GcvT-like"/>
</dbReference>
<evidence type="ECO:0000313" key="12">
    <source>
        <dbReference type="Proteomes" id="UP001108025"/>
    </source>
</evidence>
<evidence type="ECO:0000256" key="1">
    <source>
        <dbReference type="ARBA" id="ARBA00008609"/>
    </source>
</evidence>
<protein>
    <recommendedName>
        <fullName evidence="2 7">Aminomethyltransferase</fullName>
        <ecNumber evidence="2 7">2.1.2.10</ecNumber>
    </recommendedName>
    <alternativeName>
        <fullName evidence="5 7">Glycine cleavage system T protein</fullName>
    </alternativeName>
</protein>
<dbReference type="InterPro" id="IPR028896">
    <property type="entry name" value="GcvT/YgfZ/DmdA"/>
</dbReference>
<dbReference type="HAMAP" id="MF_00259">
    <property type="entry name" value="GcvT"/>
    <property type="match status" value="1"/>
</dbReference>
<dbReference type="Proteomes" id="UP001108025">
    <property type="component" value="Unassembled WGS sequence"/>
</dbReference>
<evidence type="ECO:0000256" key="6">
    <source>
        <dbReference type="ARBA" id="ARBA00047665"/>
    </source>
</evidence>
<dbReference type="GO" id="GO:0005829">
    <property type="term" value="C:cytosol"/>
    <property type="evidence" value="ECO:0007669"/>
    <property type="project" value="TreeGrafter"/>
</dbReference>
<dbReference type="GO" id="GO:0005960">
    <property type="term" value="C:glycine cleavage complex"/>
    <property type="evidence" value="ECO:0007669"/>
    <property type="project" value="InterPro"/>
</dbReference>
<dbReference type="SUPFAM" id="SSF101790">
    <property type="entry name" value="Aminomethyltransferase beta-barrel domain"/>
    <property type="match status" value="1"/>
</dbReference>
<feature type="domain" description="Aminomethyltransferase C-terminal" evidence="10">
    <location>
        <begin position="285"/>
        <end position="362"/>
    </location>
</feature>
<feature type="binding site" evidence="8">
    <location>
        <position position="200"/>
    </location>
    <ligand>
        <name>substrate</name>
    </ligand>
</feature>
<feature type="domain" description="GCVT N-terminal" evidence="9">
    <location>
        <begin position="13"/>
        <end position="267"/>
    </location>
</feature>
<comment type="similarity">
    <text evidence="1 7">Belongs to the GcvT family.</text>
</comment>
<accession>A0A9Q3V2H4</accession>
<dbReference type="GO" id="GO:0004047">
    <property type="term" value="F:aminomethyltransferase activity"/>
    <property type="evidence" value="ECO:0007669"/>
    <property type="project" value="UniProtKB-UniRule"/>
</dbReference>
<comment type="function">
    <text evidence="7">The glycine cleavage system catalyzes the degradation of glycine.</text>
</comment>
<evidence type="ECO:0000313" key="11">
    <source>
        <dbReference type="EMBL" id="MCD1117624.1"/>
    </source>
</evidence>
<dbReference type="EMBL" id="JAJNAY010000001">
    <property type="protein sequence ID" value="MCD1117624.1"/>
    <property type="molecule type" value="Genomic_DNA"/>
</dbReference>
<dbReference type="InterPro" id="IPR006223">
    <property type="entry name" value="GcvT"/>
</dbReference>
<evidence type="ECO:0000259" key="9">
    <source>
        <dbReference type="Pfam" id="PF01571"/>
    </source>
</evidence>
<organism evidence="11 12">
    <name type="scientific">Chryseobacterium turcicum</name>
    <dbReference type="NCBI Taxonomy" id="2898076"/>
    <lineage>
        <taxon>Bacteria</taxon>
        <taxon>Pseudomonadati</taxon>
        <taxon>Bacteroidota</taxon>
        <taxon>Flavobacteriia</taxon>
        <taxon>Flavobacteriales</taxon>
        <taxon>Weeksellaceae</taxon>
        <taxon>Chryseobacterium group</taxon>
        <taxon>Chryseobacterium</taxon>
    </lineage>
</organism>
<dbReference type="Pfam" id="PF08669">
    <property type="entry name" value="GCV_T_C"/>
    <property type="match status" value="1"/>
</dbReference>
<evidence type="ECO:0000256" key="7">
    <source>
        <dbReference type="HAMAP-Rule" id="MF_00259"/>
    </source>
</evidence>
<dbReference type="RefSeq" id="WP_230669629.1">
    <property type="nucleotide sequence ID" value="NZ_JAJNAY010000001.1"/>
</dbReference>
<evidence type="ECO:0000256" key="8">
    <source>
        <dbReference type="PIRSR" id="PIRSR006487-1"/>
    </source>
</evidence>
<comment type="subunit">
    <text evidence="7">The glycine cleavage system is composed of four proteins: P, T, L and H.</text>
</comment>
<dbReference type="PIRSF" id="PIRSF006487">
    <property type="entry name" value="GcvT"/>
    <property type="match status" value="1"/>
</dbReference>
<dbReference type="EC" id="2.1.2.10" evidence="2 7"/>
<dbReference type="GO" id="GO:0019464">
    <property type="term" value="P:glycine decarboxylation via glycine cleavage system"/>
    <property type="evidence" value="ECO:0007669"/>
    <property type="project" value="UniProtKB-UniRule"/>
</dbReference>
<dbReference type="NCBIfam" id="TIGR00528">
    <property type="entry name" value="gcvT"/>
    <property type="match status" value="1"/>
</dbReference>
<evidence type="ECO:0000259" key="10">
    <source>
        <dbReference type="Pfam" id="PF08669"/>
    </source>
</evidence>
<proteinExistence type="inferred from homology"/>
<dbReference type="Pfam" id="PF01571">
    <property type="entry name" value="GCV_T"/>
    <property type="match status" value="1"/>
</dbReference>
<dbReference type="GO" id="GO:0008483">
    <property type="term" value="F:transaminase activity"/>
    <property type="evidence" value="ECO:0007669"/>
    <property type="project" value="UniProtKB-KW"/>
</dbReference>
<dbReference type="FunFam" id="3.30.70.1400:FF:000001">
    <property type="entry name" value="Aminomethyltransferase"/>
    <property type="match status" value="1"/>
</dbReference>
<dbReference type="Gene3D" id="3.30.70.1400">
    <property type="entry name" value="Aminomethyltransferase beta-barrel domains"/>
    <property type="match status" value="1"/>
</dbReference>
<evidence type="ECO:0000256" key="4">
    <source>
        <dbReference type="ARBA" id="ARBA00022679"/>
    </source>
</evidence>
<dbReference type="PANTHER" id="PTHR43757:SF2">
    <property type="entry name" value="AMINOMETHYLTRANSFERASE, MITOCHONDRIAL"/>
    <property type="match status" value="1"/>
</dbReference>
<dbReference type="NCBIfam" id="NF001567">
    <property type="entry name" value="PRK00389.1"/>
    <property type="match status" value="1"/>
</dbReference>
<comment type="caution">
    <text evidence="11">The sequence shown here is derived from an EMBL/GenBank/DDBJ whole genome shotgun (WGS) entry which is preliminary data.</text>
</comment>
<reference evidence="11" key="1">
    <citation type="submission" date="2021-11" db="EMBL/GenBank/DDBJ databases">
        <title>Description of novel Chryseobacterium species.</title>
        <authorList>
            <person name="Saticioglu I.B."/>
            <person name="Ay H."/>
            <person name="Altun S."/>
            <person name="Duman M."/>
        </authorList>
    </citation>
    <scope>NUCLEOTIDE SEQUENCE</scope>
    <source>
        <strain evidence="11">C-17</strain>
    </source>
</reference>